<feature type="compositionally biased region" description="Basic and acidic residues" evidence="4">
    <location>
        <begin position="1"/>
        <end position="15"/>
    </location>
</feature>
<dbReference type="PANTHER" id="PTHR24186">
    <property type="entry name" value="PROTEIN PHOSPHATASE 1 REGULATORY SUBUNIT"/>
    <property type="match status" value="1"/>
</dbReference>
<comment type="caution">
    <text evidence="5">The sequence shown here is derived from an EMBL/GenBank/DDBJ whole genome shotgun (WGS) entry which is preliminary data.</text>
</comment>
<keyword evidence="1" id="KW-0677">Repeat</keyword>
<feature type="repeat" description="ANK" evidence="3">
    <location>
        <begin position="157"/>
        <end position="190"/>
    </location>
</feature>
<evidence type="ECO:0000313" key="5">
    <source>
        <dbReference type="EMBL" id="KAI5339151.1"/>
    </source>
</evidence>
<evidence type="ECO:0000256" key="2">
    <source>
        <dbReference type="ARBA" id="ARBA00023043"/>
    </source>
</evidence>
<feature type="region of interest" description="Disordered" evidence="4">
    <location>
        <begin position="1"/>
        <end position="29"/>
    </location>
</feature>
<dbReference type="Proteomes" id="UP001054821">
    <property type="component" value="Chromosome 3"/>
</dbReference>
<proteinExistence type="predicted"/>
<feature type="repeat" description="ANK" evidence="3">
    <location>
        <begin position="372"/>
        <end position="396"/>
    </location>
</feature>
<dbReference type="PROSITE" id="PS50297">
    <property type="entry name" value="ANK_REP_REGION"/>
    <property type="match status" value="3"/>
</dbReference>
<protein>
    <recommendedName>
        <fullName evidence="7">Ankyrin repeat family protein</fullName>
    </recommendedName>
</protein>
<sequence length="474" mass="52853">MADKELGEATVRPRADSVSMADDDDDNVNTKECQYKAGVDVENGAQFGNVCTRLGRSVKELLSKKIGAHHQTRDFEDPDNLRLYQQLYSYATEGKKGIFKDTIAKKLHDPNASIQLLSRRSPENNTFVHIAVTFGHAQLAAEILQLHKPLLLEKNFEGDTALHIAAKTGDVDTTNTLLREARGTTDVENNDDVLTLLRMKNNEENTALHEALIGGHQSAAKRLIEADPAVSLYTNKEQKSALYLAAEQGLVEILKIMNERAVDKNTQIQGNSPLLAAIHGCHNKEVLKIISNMEANILNSKDEKGRTPLHYAASIDYLDGVRFLLELRLSDSHQMDHGGNFPIHSASSKGHVKIVKEMLRHCPDSRELKNSSGQNILHVAARFGKDNLVKYFLKNGEFRMLINKKDNLGNTPLHLATMYHHHKVVYLFTWDRRTNLKVVNGRGMTALDISESTLETTASYHGCVRYKSAFSSPG</sequence>
<accession>A0AAD4WBJ9</accession>
<keyword evidence="6" id="KW-1185">Reference proteome</keyword>
<keyword evidence="2 3" id="KW-0040">ANK repeat</keyword>
<evidence type="ECO:0000256" key="3">
    <source>
        <dbReference type="PROSITE-ProRule" id="PRU00023"/>
    </source>
</evidence>
<dbReference type="EMBL" id="JAJFAZ020000003">
    <property type="protein sequence ID" value="KAI5339151.1"/>
    <property type="molecule type" value="Genomic_DNA"/>
</dbReference>
<dbReference type="AlphaFoldDB" id="A0AAD4WBJ9"/>
<dbReference type="InterPro" id="IPR002110">
    <property type="entry name" value="Ankyrin_rpt"/>
</dbReference>
<organism evidence="5 6">
    <name type="scientific">Prunus dulcis</name>
    <name type="common">Almond</name>
    <name type="synonym">Amygdalus dulcis</name>
    <dbReference type="NCBI Taxonomy" id="3755"/>
    <lineage>
        <taxon>Eukaryota</taxon>
        <taxon>Viridiplantae</taxon>
        <taxon>Streptophyta</taxon>
        <taxon>Embryophyta</taxon>
        <taxon>Tracheophyta</taxon>
        <taxon>Spermatophyta</taxon>
        <taxon>Magnoliopsida</taxon>
        <taxon>eudicotyledons</taxon>
        <taxon>Gunneridae</taxon>
        <taxon>Pentapetalae</taxon>
        <taxon>rosids</taxon>
        <taxon>fabids</taxon>
        <taxon>Rosales</taxon>
        <taxon>Rosaceae</taxon>
        <taxon>Amygdaloideae</taxon>
        <taxon>Amygdaleae</taxon>
        <taxon>Prunus</taxon>
    </lineage>
</organism>
<dbReference type="Pfam" id="PF12796">
    <property type="entry name" value="Ank_2"/>
    <property type="match status" value="3"/>
</dbReference>
<evidence type="ECO:0000256" key="1">
    <source>
        <dbReference type="ARBA" id="ARBA00022737"/>
    </source>
</evidence>
<evidence type="ECO:0000313" key="6">
    <source>
        <dbReference type="Proteomes" id="UP001054821"/>
    </source>
</evidence>
<feature type="repeat" description="ANK" evidence="3">
    <location>
        <begin position="304"/>
        <end position="326"/>
    </location>
</feature>
<dbReference type="PROSITE" id="PS50088">
    <property type="entry name" value="ANK_REPEAT"/>
    <property type="match status" value="3"/>
</dbReference>
<dbReference type="Gene3D" id="1.25.40.20">
    <property type="entry name" value="Ankyrin repeat-containing domain"/>
    <property type="match status" value="2"/>
</dbReference>
<dbReference type="SUPFAM" id="SSF48403">
    <property type="entry name" value="Ankyrin repeat"/>
    <property type="match status" value="2"/>
</dbReference>
<dbReference type="PANTHER" id="PTHR24186:SF46">
    <property type="entry name" value="PROTEIN ACCELERATED CELL DEATH 6-LIKE"/>
    <property type="match status" value="1"/>
</dbReference>
<dbReference type="GO" id="GO:0005886">
    <property type="term" value="C:plasma membrane"/>
    <property type="evidence" value="ECO:0007669"/>
    <property type="project" value="TreeGrafter"/>
</dbReference>
<name>A0AAD4WBJ9_PRUDU</name>
<evidence type="ECO:0008006" key="7">
    <source>
        <dbReference type="Google" id="ProtNLM"/>
    </source>
</evidence>
<dbReference type="SMART" id="SM00248">
    <property type="entry name" value="ANK"/>
    <property type="match status" value="9"/>
</dbReference>
<reference evidence="5 6" key="1">
    <citation type="journal article" date="2022" name="G3 (Bethesda)">
        <title>Whole-genome sequence and methylome profiling of the almond [Prunus dulcis (Mill.) D.A. Webb] cultivar 'Nonpareil'.</title>
        <authorList>
            <person name="D'Amico-Willman K.M."/>
            <person name="Ouma W.Z."/>
            <person name="Meulia T."/>
            <person name="Sideli G.M."/>
            <person name="Gradziel T.M."/>
            <person name="Fresnedo-Ramirez J."/>
        </authorList>
    </citation>
    <scope>NUCLEOTIDE SEQUENCE [LARGE SCALE GENOMIC DNA]</scope>
    <source>
        <strain evidence="5">Clone GOH B32 T37-40</strain>
    </source>
</reference>
<evidence type="ECO:0000256" key="4">
    <source>
        <dbReference type="SAM" id="MobiDB-lite"/>
    </source>
</evidence>
<dbReference type="InterPro" id="IPR036770">
    <property type="entry name" value="Ankyrin_rpt-contain_sf"/>
</dbReference>
<gene>
    <name evidence="5" type="ORF">L3X38_018423</name>
</gene>